<keyword evidence="5" id="KW-1185">Reference proteome</keyword>
<evidence type="ECO:0000259" key="3">
    <source>
        <dbReference type="SMART" id="SM00409"/>
    </source>
</evidence>
<accession>A0AA88Q7I8</accession>
<proteinExistence type="predicted"/>
<dbReference type="EMBL" id="JAUYZG010000005">
    <property type="protein sequence ID" value="KAK2906709.1"/>
    <property type="molecule type" value="Genomic_DNA"/>
</dbReference>
<evidence type="ECO:0000256" key="2">
    <source>
        <dbReference type="SAM" id="SignalP"/>
    </source>
</evidence>
<feature type="signal peptide" evidence="2">
    <location>
        <begin position="1"/>
        <end position="19"/>
    </location>
</feature>
<dbReference type="PANTHER" id="PTHR21063">
    <property type="entry name" value="LFA-3"/>
    <property type="match status" value="1"/>
</dbReference>
<evidence type="ECO:0000313" key="5">
    <source>
        <dbReference type="Proteomes" id="UP001187343"/>
    </source>
</evidence>
<comment type="caution">
    <text evidence="4">The sequence shown here is derived from an EMBL/GenBank/DDBJ whole genome shotgun (WGS) entry which is preliminary data.</text>
</comment>
<reference evidence="4" key="1">
    <citation type="submission" date="2023-08" db="EMBL/GenBank/DDBJ databases">
        <title>Chromosome-level Genome Assembly of mud carp (Cirrhinus molitorella).</title>
        <authorList>
            <person name="Liu H."/>
        </authorList>
    </citation>
    <scope>NUCLEOTIDE SEQUENCE</scope>
    <source>
        <strain evidence="4">Prfri</strain>
        <tissue evidence="4">Muscle</tissue>
    </source>
</reference>
<dbReference type="InterPro" id="IPR013106">
    <property type="entry name" value="Ig_V-set"/>
</dbReference>
<feature type="domain" description="Immunoglobulin" evidence="3">
    <location>
        <begin position="25"/>
        <end position="124"/>
    </location>
</feature>
<dbReference type="SMART" id="SM00409">
    <property type="entry name" value="IG"/>
    <property type="match status" value="2"/>
</dbReference>
<dbReference type="Pfam" id="PF07686">
    <property type="entry name" value="V-set"/>
    <property type="match status" value="1"/>
</dbReference>
<keyword evidence="1" id="KW-0812">Transmembrane</keyword>
<sequence>MDIANLMFLVILFVNGVFGVETDAVETLEVMEGDPVPLDTCVTKLQKDDEIVWKFGSYVIATIKTNNALLYDTDDARFKDRLQINDQAGDLTIRNTRTTHSGLYEVKITNITHTMHRRFSVTVLDAIPTKVTVTVGASATLQHNIADIDSYDVIEWRFEDRNTPIAQINIQKSESPSYDETDERFKSRLDLDRKGFLTITNTKKTDSGLYKLKVQGTNIAEKHRRFRVMVDEPGLAKGVIVGICVFIFIVLISGVVVFCYCRCRQQAGANKMSEVQDPLNEDQYVRAVDE</sequence>
<dbReference type="PANTHER" id="PTHR21063:SF4">
    <property type="entry name" value="CD48 ANTIGEN-RELATED"/>
    <property type="match status" value="1"/>
</dbReference>
<organism evidence="4 5">
    <name type="scientific">Cirrhinus molitorella</name>
    <name type="common">mud carp</name>
    <dbReference type="NCBI Taxonomy" id="172907"/>
    <lineage>
        <taxon>Eukaryota</taxon>
        <taxon>Metazoa</taxon>
        <taxon>Chordata</taxon>
        <taxon>Craniata</taxon>
        <taxon>Vertebrata</taxon>
        <taxon>Euteleostomi</taxon>
        <taxon>Actinopterygii</taxon>
        <taxon>Neopterygii</taxon>
        <taxon>Teleostei</taxon>
        <taxon>Ostariophysi</taxon>
        <taxon>Cypriniformes</taxon>
        <taxon>Cyprinidae</taxon>
        <taxon>Labeoninae</taxon>
        <taxon>Labeonini</taxon>
        <taxon>Cirrhinus</taxon>
    </lineage>
</organism>
<keyword evidence="1" id="KW-0472">Membrane</keyword>
<dbReference type="AlphaFoldDB" id="A0AA88Q7I8"/>
<keyword evidence="1" id="KW-1133">Transmembrane helix</keyword>
<gene>
    <name evidence="4" type="ORF">Q8A67_005694</name>
</gene>
<evidence type="ECO:0000313" key="4">
    <source>
        <dbReference type="EMBL" id="KAK2906709.1"/>
    </source>
</evidence>
<dbReference type="Proteomes" id="UP001187343">
    <property type="component" value="Unassembled WGS sequence"/>
</dbReference>
<dbReference type="InterPro" id="IPR003599">
    <property type="entry name" value="Ig_sub"/>
</dbReference>
<feature type="chain" id="PRO_5041652493" description="Immunoglobulin domain-containing protein" evidence="2">
    <location>
        <begin position="20"/>
        <end position="290"/>
    </location>
</feature>
<feature type="domain" description="Immunoglobulin" evidence="3">
    <location>
        <begin position="128"/>
        <end position="231"/>
    </location>
</feature>
<dbReference type="SUPFAM" id="SSF48726">
    <property type="entry name" value="Immunoglobulin"/>
    <property type="match status" value="2"/>
</dbReference>
<protein>
    <recommendedName>
        <fullName evidence="3">Immunoglobulin domain-containing protein</fullName>
    </recommendedName>
</protein>
<dbReference type="InterPro" id="IPR036179">
    <property type="entry name" value="Ig-like_dom_sf"/>
</dbReference>
<dbReference type="Gene3D" id="2.60.40.10">
    <property type="entry name" value="Immunoglobulins"/>
    <property type="match status" value="2"/>
</dbReference>
<keyword evidence="2" id="KW-0732">Signal</keyword>
<dbReference type="InterPro" id="IPR013783">
    <property type="entry name" value="Ig-like_fold"/>
</dbReference>
<evidence type="ECO:0000256" key="1">
    <source>
        <dbReference type="SAM" id="Phobius"/>
    </source>
</evidence>
<name>A0AA88Q7I8_9TELE</name>
<feature type="transmembrane region" description="Helical" evidence="1">
    <location>
        <begin position="239"/>
        <end position="261"/>
    </location>
</feature>